<evidence type="ECO:0000313" key="5">
    <source>
        <dbReference type="Proteomes" id="UP000034795"/>
    </source>
</evidence>
<evidence type="ECO:0000256" key="2">
    <source>
        <dbReference type="SAM" id="Phobius"/>
    </source>
</evidence>
<feature type="transmembrane region" description="Helical" evidence="2">
    <location>
        <begin position="12"/>
        <end position="34"/>
    </location>
</feature>
<dbReference type="STRING" id="1618994.UX57_C0010G0006"/>
<accession>A0A0G1Q7E3</accession>
<protein>
    <submittedName>
        <fullName evidence="4">OmpA family protein</fullName>
    </submittedName>
</protein>
<keyword evidence="2" id="KW-1133">Transmembrane helix</keyword>
<proteinExistence type="predicted"/>
<dbReference type="InterPro" id="IPR006665">
    <property type="entry name" value="OmpA-like"/>
</dbReference>
<dbReference type="SUPFAM" id="SSF53850">
    <property type="entry name" value="Periplasmic binding protein-like II"/>
    <property type="match status" value="1"/>
</dbReference>
<gene>
    <name evidence="4" type="ORF">UX57_C0010G0006</name>
</gene>
<dbReference type="GO" id="GO:0016020">
    <property type="term" value="C:membrane"/>
    <property type="evidence" value="ECO:0007669"/>
    <property type="project" value="UniProtKB-UniRule"/>
</dbReference>
<dbReference type="CDD" id="cd07185">
    <property type="entry name" value="OmpA_C-like"/>
    <property type="match status" value="1"/>
</dbReference>
<name>A0A0G1Q7E3_9BACT</name>
<sequence length="528" mass="57737">MEPTSQGRRSLRLIVGAAIIILLAFVSILVWKFVIHPSAQDNLIAQTSVKKTSSDEHAIRIATDSFKGYSVFRSDGFAGELRESGFSLELVDDGGDYAARQKALRKGDVDMAVITIDANLKTGAKLEQFPGTIVLAIDESAGADGMVAYKQALAAIEDLDHSTAHVVAMPDSPSETFVQVVRADMSLPQMPEDWFVPETSQERIYNLLRATSPTERKAFVLWEPYLSKSLKIPGVHRLLDTSQVRGIIVDVLLARREFLRDHPEQVKVVLAAYLRTLYSYQSRGDEGFAALLIEDGQKTGEIISSDEAHNMVKGIRFWNTTENYALFGLLPTGESAGLPTLHDTILNIGRMLTASGAFAAMPVADPSELYFDGVLRDLYSGGFHPRSKLGVVDVPKGDLGAVRVAETLPELSAEDWDKLSTVGHLRICAIEFRRASSALSLQGQRSVDEIARQLHSYPTFYLTVVGHARADGDQVENEKLALARAQSVSDQIISRGIPTHRIRVKAAPPVGMGGESQSVSFLLGQKSY</sequence>
<dbReference type="AlphaFoldDB" id="A0A0G1Q7E3"/>
<reference evidence="4 5" key="1">
    <citation type="journal article" date="2015" name="Nature">
        <title>rRNA introns, odd ribosomes, and small enigmatic genomes across a large radiation of phyla.</title>
        <authorList>
            <person name="Brown C.T."/>
            <person name="Hug L.A."/>
            <person name="Thomas B.C."/>
            <person name="Sharon I."/>
            <person name="Castelle C.J."/>
            <person name="Singh A."/>
            <person name="Wilkins M.J."/>
            <person name="Williams K.H."/>
            <person name="Banfield J.F."/>
        </authorList>
    </citation>
    <scope>NUCLEOTIDE SEQUENCE [LARGE SCALE GENOMIC DNA]</scope>
</reference>
<keyword evidence="2" id="KW-0812">Transmembrane</keyword>
<dbReference type="Gene3D" id="3.40.190.10">
    <property type="entry name" value="Periplasmic binding protein-like II"/>
    <property type="match status" value="1"/>
</dbReference>
<dbReference type="Pfam" id="PF00691">
    <property type="entry name" value="OmpA"/>
    <property type="match status" value="1"/>
</dbReference>
<feature type="domain" description="OmpA-like" evidence="3">
    <location>
        <begin position="419"/>
        <end position="528"/>
    </location>
</feature>
<keyword evidence="1 2" id="KW-0472">Membrane</keyword>
<organism evidence="4 5">
    <name type="scientific">Candidatus Uhrbacteria bacterium GW2011_GWE2_46_68</name>
    <dbReference type="NCBI Taxonomy" id="1618994"/>
    <lineage>
        <taxon>Bacteria</taxon>
        <taxon>Candidatus Uhriibacteriota</taxon>
    </lineage>
</organism>
<dbReference type="SUPFAM" id="SSF103088">
    <property type="entry name" value="OmpA-like"/>
    <property type="match status" value="1"/>
</dbReference>
<comment type="caution">
    <text evidence="4">The sequence shown here is derived from an EMBL/GenBank/DDBJ whole genome shotgun (WGS) entry which is preliminary data.</text>
</comment>
<dbReference type="InterPro" id="IPR036737">
    <property type="entry name" value="OmpA-like_sf"/>
</dbReference>
<dbReference type="Gene3D" id="3.30.1330.60">
    <property type="entry name" value="OmpA-like domain"/>
    <property type="match status" value="1"/>
</dbReference>
<evidence type="ECO:0000256" key="1">
    <source>
        <dbReference type="PROSITE-ProRule" id="PRU00473"/>
    </source>
</evidence>
<dbReference type="PROSITE" id="PS51123">
    <property type="entry name" value="OMPA_2"/>
    <property type="match status" value="1"/>
</dbReference>
<evidence type="ECO:0000259" key="3">
    <source>
        <dbReference type="PROSITE" id="PS51123"/>
    </source>
</evidence>
<evidence type="ECO:0000313" key="4">
    <source>
        <dbReference type="EMBL" id="KKU40762.1"/>
    </source>
</evidence>
<dbReference type="EMBL" id="LCMS01000010">
    <property type="protein sequence ID" value="KKU40762.1"/>
    <property type="molecule type" value="Genomic_DNA"/>
</dbReference>
<dbReference type="Proteomes" id="UP000034795">
    <property type="component" value="Unassembled WGS sequence"/>
</dbReference>